<keyword evidence="2" id="KW-0238">DNA-binding</keyword>
<keyword evidence="3" id="KW-0804">Transcription</keyword>
<name>A0A5N7MUQ4_9HYPH</name>
<gene>
    <name evidence="5" type="ORF">FS320_37935</name>
</gene>
<dbReference type="PRINTS" id="PR00038">
    <property type="entry name" value="HTHLUXR"/>
</dbReference>
<dbReference type="Pfam" id="PF00196">
    <property type="entry name" value="GerE"/>
    <property type="match status" value="1"/>
</dbReference>
<dbReference type="CDD" id="cd06170">
    <property type="entry name" value="LuxR_C_like"/>
    <property type="match status" value="1"/>
</dbReference>
<protein>
    <submittedName>
        <fullName evidence="5">Response regulator transcription factor</fullName>
    </submittedName>
</protein>
<dbReference type="InterPro" id="IPR000792">
    <property type="entry name" value="Tscrpt_reg_LuxR_C"/>
</dbReference>
<dbReference type="PANTHER" id="PTHR44688">
    <property type="entry name" value="DNA-BINDING TRANSCRIPTIONAL ACTIVATOR DEVR_DOSR"/>
    <property type="match status" value="1"/>
</dbReference>
<dbReference type="SMART" id="SM00421">
    <property type="entry name" value="HTH_LUXR"/>
    <property type="match status" value="1"/>
</dbReference>
<dbReference type="Proteomes" id="UP000403266">
    <property type="component" value="Unassembled WGS sequence"/>
</dbReference>
<evidence type="ECO:0000256" key="2">
    <source>
        <dbReference type="ARBA" id="ARBA00023125"/>
    </source>
</evidence>
<dbReference type="GO" id="GO:0003677">
    <property type="term" value="F:DNA binding"/>
    <property type="evidence" value="ECO:0007669"/>
    <property type="project" value="UniProtKB-KW"/>
</dbReference>
<dbReference type="InterPro" id="IPR016032">
    <property type="entry name" value="Sig_transdc_resp-reg_C-effctor"/>
</dbReference>
<feature type="domain" description="HTH luxR-type" evidence="4">
    <location>
        <begin position="204"/>
        <end position="269"/>
    </location>
</feature>
<organism evidence="5 6">
    <name type="scientific">Microvirga tunisiensis</name>
    <dbReference type="NCBI Taxonomy" id="2108360"/>
    <lineage>
        <taxon>Bacteria</taxon>
        <taxon>Pseudomonadati</taxon>
        <taxon>Pseudomonadota</taxon>
        <taxon>Alphaproteobacteria</taxon>
        <taxon>Hyphomicrobiales</taxon>
        <taxon>Methylobacteriaceae</taxon>
        <taxon>Microvirga</taxon>
    </lineage>
</organism>
<dbReference type="PROSITE" id="PS50043">
    <property type="entry name" value="HTH_LUXR_2"/>
    <property type="match status" value="1"/>
</dbReference>
<sequence length="279" mass="29316">MRRAIARAAFFIIIDERAVFAPDFTRGQGMFGGEYGCATHSNEQTGSSGRHVATALLCGNALLGAGLTHLLTGTCFGVIGAGRVGDTSSAGQADAGPALYVVDASGSPQQTIAFVEDAKRQHPSARIVVIANNFDLHLVQLAVAAGVDSFCLATVGREVLINVLELTVLGEQVLPWSVIQPLLEVASTVSGLKQTSSSSDQSAPDPKVGKLSPRETVILQSLMGGEANKVIARKLEITEATIKVHVKSILRKIGAANRTQAAMWASENLRTADRPFLNA</sequence>
<dbReference type="Gene3D" id="3.40.50.2300">
    <property type="match status" value="1"/>
</dbReference>
<dbReference type="AlphaFoldDB" id="A0A5N7MUQ4"/>
<comment type="caution">
    <text evidence="5">The sequence shown here is derived from an EMBL/GenBank/DDBJ whole genome shotgun (WGS) entry which is preliminary data.</text>
</comment>
<evidence type="ECO:0000313" key="6">
    <source>
        <dbReference type="Proteomes" id="UP000403266"/>
    </source>
</evidence>
<keyword evidence="1" id="KW-0805">Transcription regulation</keyword>
<evidence type="ECO:0000313" key="5">
    <source>
        <dbReference type="EMBL" id="MPR30618.1"/>
    </source>
</evidence>
<dbReference type="GO" id="GO:0006355">
    <property type="term" value="P:regulation of DNA-templated transcription"/>
    <property type="evidence" value="ECO:0007669"/>
    <property type="project" value="InterPro"/>
</dbReference>
<evidence type="ECO:0000259" key="4">
    <source>
        <dbReference type="PROSITE" id="PS50043"/>
    </source>
</evidence>
<dbReference type="OrthoDB" id="7826527at2"/>
<dbReference type="PROSITE" id="PS00622">
    <property type="entry name" value="HTH_LUXR_1"/>
    <property type="match status" value="1"/>
</dbReference>
<evidence type="ECO:0000256" key="1">
    <source>
        <dbReference type="ARBA" id="ARBA00023015"/>
    </source>
</evidence>
<keyword evidence="6" id="KW-1185">Reference proteome</keyword>
<evidence type="ECO:0000256" key="3">
    <source>
        <dbReference type="ARBA" id="ARBA00023163"/>
    </source>
</evidence>
<dbReference type="SUPFAM" id="SSF46894">
    <property type="entry name" value="C-terminal effector domain of the bipartite response regulators"/>
    <property type="match status" value="1"/>
</dbReference>
<dbReference type="EMBL" id="VOSK01000408">
    <property type="protein sequence ID" value="MPR30618.1"/>
    <property type="molecule type" value="Genomic_DNA"/>
</dbReference>
<dbReference type="PANTHER" id="PTHR44688:SF16">
    <property type="entry name" value="DNA-BINDING TRANSCRIPTIONAL ACTIVATOR DEVR_DOSR"/>
    <property type="match status" value="1"/>
</dbReference>
<accession>A0A5N7MUQ4</accession>
<proteinExistence type="predicted"/>
<reference evidence="5 6" key="1">
    <citation type="journal article" date="2019" name="Syst. Appl. Microbiol.">
        <title>Microvirga tunisiensis sp. nov., a root nodule symbiotic bacterium isolated from Lupinus micranthus and L. luteus grown in Northern Tunisia.</title>
        <authorList>
            <person name="Msaddak A."/>
            <person name="Rejili M."/>
            <person name="Duran D."/>
            <person name="Mars M."/>
            <person name="Palacios J.M."/>
            <person name="Ruiz-Argueso T."/>
            <person name="Rey L."/>
            <person name="Imperial J."/>
        </authorList>
    </citation>
    <scope>NUCLEOTIDE SEQUENCE [LARGE SCALE GENOMIC DNA]</scope>
    <source>
        <strain evidence="5 6">Lmie10</strain>
    </source>
</reference>